<feature type="signal peptide" evidence="3">
    <location>
        <begin position="1"/>
        <end position="32"/>
    </location>
</feature>
<dbReference type="InterPro" id="IPR042473">
    <property type="entry name" value="VISTA"/>
</dbReference>
<keyword evidence="3" id="KW-0732">Signal</keyword>
<dbReference type="Pfam" id="PF07686">
    <property type="entry name" value="V-set"/>
    <property type="match status" value="1"/>
</dbReference>
<evidence type="ECO:0000256" key="1">
    <source>
        <dbReference type="SAM" id="MobiDB-lite"/>
    </source>
</evidence>
<dbReference type="Gene3D" id="2.60.40.10">
    <property type="entry name" value="Immunoglobulins"/>
    <property type="match status" value="1"/>
</dbReference>
<dbReference type="GO" id="GO:0019899">
    <property type="term" value="F:enzyme binding"/>
    <property type="evidence" value="ECO:0007669"/>
    <property type="project" value="Ensembl"/>
</dbReference>
<dbReference type="GO" id="GO:0005886">
    <property type="term" value="C:plasma membrane"/>
    <property type="evidence" value="ECO:0007669"/>
    <property type="project" value="Ensembl"/>
</dbReference>
<reference evidence="6" key="3">
    <citation type="submission" date="2018-12" db="EMBL/GenBank/DDBJ databases">
        <title>G10K-VGP greater horseshoe bat female genome, primary haplotype.</title>
        <authorList>
            <person name="Teeling E."/>
            <person name="Myers G."/>
            <person name="Vernes S."/>
            <person name="Pippel M."/>
            <person name="Winkler S."/>
            <person name="Fedrigo O."/>
            <person name="Rhie A."/>
            <person name="Koren S."/>
            <person name="Phillippy A."/>
            <person name="Lewin H."/>
            <person name="Damas J."/>
            <person name="Howe K."/>
            <person name="Mountcastle J."/>
            <person name="Jarvis E.D."/>
        </authorList>
    </citation>
    <scope>NUCLEOTIDE SEQUENCE [LARGE SCALE GENOMIC DNA]</scope>
</reference>
<keyword evidence="2" id="KW-0472">Membrane</keyword>
<reference evidence="5 6" key="1">
    <citation type="journal article" date="2015" name="Annu Rev Anim Biosci">
        <title>The Genome 10K Project: a way forward.</title>
        <authorList>
            <person name="Koepfli K.P."/>
            <person name="Paten B."/>
            <person name="O'Brien S.J."/>
            <person name="Koepfli K.P."/>
            <person name="Paten B."/>
            <person name="Antunes A."/>
            <person name="Belov K."/>
            <person name="Bustamante C."/>
            <person name="Castoe T.A."/>
            <person name="Clawson H."/>
            <person name="Crawford A.J."/>
            <person name="Diekhans M."/>
            <person name="Distel D."/>
            <person name="Durbin R."/>
            <person name="Earl D."/>
            <person name="Fujita M.K."/>
            <person name="Gamble T."/>
            <person name="Georges A."/>
            <person name="Gemmell N."/>
            <person name="Gilbert M.T."/>
            <person name="Graves J.M."/>
            <person name="Green R.E."/>
            <person name="Hickey G."/>
            <person name="Jarvis E.D."/>
            <person name="Johnson W."/>
            <person name="Komissarov A."/>
            <person name="Korf I."/>
            <person name="Kuhn R."/>
            <person name="Larkin D.M."/>
            <person name="Lewin H."/>
            <person name="Lopez J.V."/>
            <person name="Ma J."/>
            <person name="Marques-Bonet T."/>
            <person name="Miller W."/>
            <person name="Murphy R."/>
            <person name="Pevzner P."/>
            <person name="Shapiro B."/>
            <person name="Steiner C."/>
            <person name="Tamazian G."/>
            <person name="Venkatesh B."/>
            <person name="Wang J."/>
            <person name="Wayne R."/>
            <person name="Wiley E."/>
            <person name="Yang H."/>
            <person name="Zhang G."/>
            <person name="Haussler D."/>
            <person name="Ryder O."/>
            <person name="O'Brien S.J."/>
        </authorList>
    </citation>
    <scope>NUCLEOTIDE SEQUENCE</scope>
</reference>
<evidence type="ECO:0000313" key="5">
    <source>
        <dbReference type="Ensembl" id="ENSRFEP00010021359.1"/>
    </source>
</evidence>
<reference evidence="5 6" key="2">
    <citation type="journal article" date="2018" name="Annu Rev Anim Biosci">
        <title>Bat Biology, Genomes, and the Bat1K Project: To Generate Chromosome-Level Genomes for All Living Bat Species.</title>
        <authorList>
            <person name="Teeling E.C."/>
            <person name="Vernes S.C."/>
            <person name="Davalos L.M."/>
            <person name="Ray D.A."/>
            <person name="Gilbert M.T.P."/>
            <person name="Myers E."/>
        </authorList>
    </citation>
    <scope>NUCLEOTIDE SEQUENCE</scope>
</reference>
<dbReference type="GO" id="GO:0045591">
    <property type="term" value="P:positive regulation of regulatory T cell differentiation"/>
    <property type="evidence" value="ECO:0007669"/>
    <property type="project" value="Ensembl"/>
</dbReference>
<dbReference type="InParanoid" id="A0A671FC54"/>
<evidence type="ECO:0000256" key="2">
    <source>
        <dbReference type="SAM" id="Phobius"/>
    </source>
</evidence>
<reference evidence="5" key="5">
    <citation type="submission" date="2025-09" db="UniProtKB">
        <authorList>
            <consortium name="Ensembl"/>
        </authorList>
    </citation>
    <scope>IDENTIFICATION</scope>
</reference>
<dbReference type="PANTHER" id="PTHR44819">
    <property type="entry name" value="V-TYPE IMMUNOGLOBULIN DOMAIN-CONTAINING SUPPRESSOR OF T-CELL ACTIVATION"/>
    <property type="match status" value="1"/>
</dbReference>
<organism evidence="5 6">
    <name type="scientific">Rhinolophus ferrumequinum</name>
    <name type="common">Greater horseshoe bat</name>
    <dbReference type="NCBI Taxonomy" id="59479"/>
    <lineage>
        <taxon>Eukaryota</taxon>
        <taxon>Metazoa</taxon>
        <taxon>Chordata</taxon>
        <taxon>Craniata</taxon>
        <taxon>Vertebrata</taxon>
        <taxon>Euteleostomi</taxon>
        <taxon>Mammalia</taxon>
        <taxon>Eutheria</taxon>
        <taxon>Laurasiatheria</taxon>
        <taxon>Chiroptera</taxon>
        <taxon>Yinpterochiroptera</taxon>
        <taxon>Rhinolophoidea</taxon>
        <taxon>Rhinolophidae</taxon>
        <taxon>Rhinolophinae</taxon>
        <taxon>Rhinolophus</taxon>
    </lineage>
</organism>
<keyword evidence="2" id="KW-1133">Transmembrane helix</keyword>
<dbReference type="FunFam" id="2.60.40.10:FF:001597">
    <property type="entry name" value="V-type immunoglobulin domain-containing suppressor of T-cell activation"/>
    <property type="match status" value="1"/>
</dbReference>
<feature type="region of interest" description="Disordered" evidence="1">
    <location>
        <begin position="234"/>
        <end position="286"/>
    </location>
</feature>
<dbReference type="Proteomes" id="UP000472240">
    <property type="component" value="Chromosome 16"/>
</dbReference>
<feature type="domain" description="Ig-like" evidence="4">
    <location>
        <begin position="46"/>
        <end position="148"/>
    </location>
</feature>
<dbReference type="PANTHER" id="PTHR44819:SF1">
    <property type="entry name" value="V-TYPE IMMUNOGLOBULIN DOMAIN-CONTAINING SUPPRESSOR OF T-CELL ACTIVATION"/>
    <property type="match status" value="1"/>
</dbReference>
<dbReference type="GO" id="GO:0120158">
    <property type="term" value="P:positive regulation of collagen catabolic process"/>
    <property type="evidence" value="ECO:0007669"/>
    <property type="project" value="Ensembl"/>
</dbReference>
<evidence type="ECO:0000256" key="3">
    <source>
        <dbReference type="SAM" id="SignalP"/>
    </source>
</evidence>
<dbReference type="GO" id="GO:2000565">
    <property type="term" value="P:negative regulation of CD8-positive, alpha-beta T cell proliferation"/>
    <property type="evidence" value="ECO:0007669"/>
    <property type="project" value="Ensembl"/>
</dbReference>
<dbReference type="GeneTree" id="ENSGT00940000163256"/>
<keyword evidence="6" id="KW-1185">Reference proteome</keyword>
<feature type="chain" id="PRO_5025412372" evidence="3">
    <location>
        <begin position="33"/>
        <end position="445"/>
    </location>
</feature>
<dbReference type="CDD" id="cd20980">
    <property type="entry name" value="IgV_VISTA"/>
    <property type="match status" value="1"/>
</dbReference>
<dbReference type="GO" id="GO:0032700">
    <property type="term" value="P:negative regulation of interleukin-17 production"/>
    <property type="evidence" value="ECO:0007669"/>
    <property type="project" value="Ensembl"/>
</dbReference>
<evidence type="ECO:0000313" key="6">
    <source>
        <dbReference type="Proteomes" id="UP000472240"/>
    </source>
</evidence>
<dbReference type="InterPro" id="IPR036179">
    <property type="entry name" value="Ig-like_dom_sf"/>
</dbReference>
<dbReference type="InterPro" id="IPR003599">
    <property type="entry name" value="Ig_sub"/>
</dbReference>
<dbReference type="GO" id="GO:0050776">
    <property type="term" value="P:regulation of immune response"/>
    <property type="evidence" value="ECO:0007669"/>
    <property type="project" value="InterPro"/>
</dbReference>
<dbReference type="GO" id="GO:0032693">
    <property type="term" value="P:negative regulation of interleukin-10 production"/>
    <property type="evidence" value="ECO:0007669"/>
    <property type="project" value="Ensembl"/>
</dbReference>
<evidence type="ECO:0000259" key="4">
    <source>
        <dbReference type="PROSITE" id="PS50835"/>
    </source>
</evidence>
<feature type="transmembrane region" description="Helical" evidence="2">
    <location>
        <begin position="193"/>
        <end position="216"/>
    </location>
</feature>
<dbReference type="InterPro" id="IPR007110">
    <property type="entry name" value="Ig-like_dom"/>
</dbReference>
<dbReference type="AlphaFoldDB" id="A0A671FC54"/>
<proteinExistence type="predicted"/>
<dbReference type="GO" id="GO:0032720">
    <property type="term" value="P:negative regulation of tumor necrosis factor production"/>
    <property type="evidence" value="ECO:0007669"/>
    <property type="project" value="Ensembl"/>
</dbReference>
<gene>
    <name evidence="5" type="primary">VSIR</name>
</gene>
<accession>A0A671FC54</accession>
<dbReference type="GO" id="GO:0042802">
    <property type="term" value="F:identical protein binding"/>
    <property type="evidence" value="ECO:0007669"/>
    <property type="project" value="Ensembl"/>
</dbReference>
<dbReference type="GO" id="GO:0031638">
    <property type="term" value="P:zymogen activation"/>
    <property type="evidence" value="ECO:0007669"/>
    <property type="project" value="Ensembl"/>
</dbReference>
<protein>
    <submittedName>
        <fullName evidence="5">V-set immunoregulatory receptor</fullName>
    </submittedName>
</protein>
<dbReference type="Ensembl" id="ENSRFET00010023252.1">
    <property type="protein sequence ID" value="ENSRFEP00010021359.1"/>
    <property type="gene ID" value="ENSRFEG00010014343.1"/>
</dbReference>
<dbReference type="GO" id="GO:2000562">
    <property type="term" value="P:negative regulation of CD4-positive, alpha-beta T cell proliferation"/>
    <property type="evidence" value="ECO:0007669"/>
    <property type="project" value="Ensembl"/>
</dbReference>
<dbReference type="GO" id="GO:0010628">
    <property type="term" value="P:positive regulation of gene expression"/>
    <property type="evidence" value="ECO:0007669"/>
    <property type="project" value="Ensembl"/>
</dbReference>
<dbReference type="PROSITE" id="PS50835">
    <property type="entry name" value="IG_LIKE"/>
    <property type="match status" value="1"/>
</dbReference>
<dbReference type="InterPro" id="IPR013783">
    <property type="entry name" value="Ig-like_fold"/>
</dbReference>
<dbReference type="GO" id="GO:0030335">
    <property type="term" value="P:positive regulation of cell migration"/>
    <property type="evidence" value="ECO:0007669"/>
    <property type="project" value="Ensembl"/>
</dbReference>
<dbReference type="InterPro" id="IPR013106">
    <property type="entry name" value="Ig_V-set"/>
</dbReference>
<reference evidence="5" key="4">
    <citation type="submission" date="2025-08" db="UniProtKB">
        <authorList>
            <consortium name="Ensembl"/>
        </authorList>
    </citation>
    <scope>IDENTIFICATION</scope>
</reference>
<dbReference type="SMART" id="SM00409">
    <property type="entry name" value="IG"/>
    <property type="match status" value="1"/>
</dbReference>
<dbReference type="GO" id="GO:0061133">
    <property type="term" value="F:endopeptidase activator activity"/>
    <property type="evidence" value="ECO:0007669"/>
    <property type="project" value="Ensembl"/>
</dbReference>
<dbReference type="GO" id="GO:0032689">
    <property type="term" value="P:negative regulation of type II interferon production"/>
    <property type="evidence" value="ECO:0007669"/>
    <property type="project" value="Ensembl"/>
</dbReference>
<keyword evidence="2" id="KW-0812">Transmembrane</keyword>
<name>A0A671FC54_RHIFE</name>
<dbReference type="SUPFAM" id="SSF48726">
    <property type="entry name" value="Immunoglobulin"/>
    <property type="match status" value="1"/>
</dbReference>
<sequence>MGVPPVPEASGQRWGPVLFALFLAASRGLVAAFKVATPYSLHVCPEGQNVTLTCRILGPVAKGHDVTFYKTWYRSSRGEVQACSDRRPIRNVTFQDLHLHHGSHQAANTSQDLARHHGLESVSDHHGNFSITILNLTALDSGLYCCLVVEIRHHHSEQRVHGAMELQVQRGNEAPSKCIAYPPSRRESENITAAALATGACIVGILCLPLILLLVYKQRQVSSNRRAQELVRMDSNAQGLENPGFEASPPPQGMPEAKPKPPLSYMAQRQPSESGRHLLSEPSTPLSPAGPGDVFFPSLGECFPTLPALGPARACPTVGLTPHPPWGVLTASWCGAGTPYSLRFSFLLQTLSLTLQTLRPSRPAGGQWAAVAGPGAGAFEPGWHSEGSLGLTSGFLPPAPSPDSLRYPDGQILSLSGCHMAEGRRCWIVLLISRTVGCWDPTPEA</sequence>